<keyword evidence="3" id="KW-1185">Reference proteome</keyword>
<dbReference type="Proteomes" id="UP000216984">
    <property type="component" value="Unassembled WGS sequence"/>
</dbReference>
<organism evidence="2 3">
    <name type="scientific">Marinobacter vinifirmus</name>
    <dbReference type="NCBI Taxonomy" id="355591"/>
    <lineage>
        <taxon>Bacteria</taxon>
        <taxon>Pseudomonadati</taxon>
        <taxon>Pseudomonadota</taxon>
        <taxon>Gammaproteobacteria</taxon>
        <taxon>Pseudomonadales</taxon>
        <taxon>Marinobacteraceae</taxon>
        <taxon>Marinobacter</taxon>
    </lineage>
</organism>
<gene>
    <name evidence="2" type="ORF">B9Q17_08170</name>
</gene>
<keyword evidence="1" id="KW-0732">Signal</keyword>
<evidence type="ECO:0000313" key="2">
    <source>
        <dbReference type="EMBL" id="OZC36748.1"/>
    </source>
</evidence>
<sequence>MKFRSRLSHVKVFAVAGALALTAAPAKAEDYLMTFVVNGQSKGEYLVSRDKSEATVEAALWRAAGVNATEPLPLERLNGIGTSKIVWSEQTIYFYPRQTETGRELIEPEARIEPTVAEYDIKSADYYLTHHSESDESLVGSITATGRMASFDLDVRAGIGNHENYFSSQWHDEDNRYVKNLELGRVQRYGLDGLSLTNESHLSTGRFATDQIELYWPAGTRVDVYRGGAYIESVVLDSDPYQYEIELDYAQNRYQFRAVLPDGRTDERIVERSVSGRLAPVGRLNYRLAAGQIPDGESLATGYVSYGLSNEVSIFGGRDYQERTYLSTLYARDNSSLEASWYGSSGWGLNGNWQNDHFSLFGRISDLDDYEQQSVNLNFRGAFRPSIQYTSRSSATGYESEEATLRTYHNLYMRPLRSSASLSPYFSVRERNSQDYNVYGIRTLVNMPDGWQATANYEYESRSDFQNIQRFQGELSKRFGLGRLTYRHTANNFGQGWATQQQSFRVNVWNWDAATLSAGVSRSANGDKSVSLTISGSFGRNGLTRIPQRNQAMMELSTCRDTNADGMCQDDEPDVTGISAKIGDHEVITPAVVDSLTPYRRYNVQVGGDFGLSPRYSAVETSRLVRGGVNQLRLPLSEIREVEGQLDADGIRVALVDKSTGNVLSEQTTEFGGWYLFYAPAHKEVEVVPVSELKLSHVKENSGEEAS</sequence>
<dbReference type="EMBL" id="NEFY01000003">
    <property type="protein sequence ID" value="OZC36748.1"/>
    <property type="molecule type" value="Genomic_DNA"/>
</dbReference>
<protein>
    <recommendedName>
        <fullName evidence="4">Fimbrial biogenesis outer membrane usher protein</fullName>
    </recommendedName>
</protein>
<evidence type="ECO:0008006" key="4">
    <source>
        <dbReference type="Google" id="ProtNLM"/>
    </source>
</evidence>
<dbReference type="RefSeq" id="WP_094624294.1">
    <property type="nucleotide sequence ID" value="NZ_NEFY01000003.1"/>
</dbReference>
<feature type="chain" id="PRO_5031152685" description="Fimbrial biogenesis outer membrane usher protein" evidence="1">
    <location>
        <begin position="29"/>
        <end position="707"/>
    </location>
</feature>
<comment type="caution">
    <text evidence="2">The sequence shown here is derived from an EMBL/GenBank/DDBJ whole genome shotgun (WGS) entry which is preliminary data.</text>
</comment>
<proteinExistence type="predicted"/>
<accession>A0A7Z1DVH3</accession>
<feature type="signal peptide" evidence="1">
    <location>
        <begin position="1"/>
        <end position="28"/>
    </location>
</feature>
<evidence type="ECO:0000256" key="1">
    <source>
        <dbReference type="SAM" id="SignalP"/>
    </source>
</evidence>
<name>A0A7Z1DVH3_9GAMM</name>
<dbReference type="AlphaFoldDB" id="A0A7Z1DVH3"/>
<reference evidence="2 3" key="1">
    <citation type="submission" date="2017-06" db="EMBL/GenBank/DDBJ databases">
        <title>Draft genome sequence of the halophilic bacterium Marinobacter vinifirmus FB1.</title>
        <authorList>
            <person name="Stepanov V.G."/>
            <person name="Roberts D.J."/>
            <person name="Fox G.E."/>
        </authorList>
    </citation>
    <scope>NUCLEOTIDE SEQUENCE [LARGE SCALE GENOMIC DNA]</scope>
    <source>
        <strain evidence="2 3">FB1</strain>
    </source>
</reference>
<evidence type="ECO:0000313" key="3">
    <source>
        <dbReference type="Proteomes" id="UP000216984"/>
    </source>
</evidence>